<dbReference type="InterPro" id="IPR015655">
    <property type="entry name" value="PP2C"/>
</dbReference>
<accession>A0A0C2JTM9</accession>
<dbReference type="Gene3D" id="3.60.40.10">
    <property type="entry name" value="PPM-type phosphatase domain"/>
    <property type="match status" value="1"/>
</dbReference>
<dbReference type="SUPFAM" id="SSF81606">
    <property type="entry name" value="PP2C-like"/>
    <property type="match status" value="1"/>
</dbReference>
<dbReference type="InterPro" id="IPR001932">
    <property type="entry name" value="PPM-type_phosphatase-like_dom"/>
</dbReference>
<feature type="domain" description="PPM-type phosphatase" evidence="1">
    <location>
        <begin position="1"/>
        <end position="153"/>
    </location>
</feature>
<gene>
    <name evidence="2" type="ORF">RF11_00660</name>
</gene>
<protein>
    <recommendedName>
        <fullName evidence="1">PPM-type phosphatase domain-containing protein</fullName>
    </recommendedName>
</protein>
<dbReference type="Pfam" id="PF00481">
    <property type="entry name" value="PP2C"/>
    <property type="match status" value="1"/>
</dbReference>
<sequence>MRVAKKLIVSYMGDSLAYIIKNDGSFLSGTPIPHNLSIESERKKVMELGGNVTSLDEVFRLNGRFCLSRSFGDPSMAKHLISDPETLIHEITNDDKFVVLGSDGFWDGIRIEDFSTDLSQQRSDEDIRECLEKYFEEAKVNIVDNVTVILAKLN</sequence>
<reference evidence="2 3" key="1">
    <citation type="journal article" date="2014" name="Genome Biol. Evol.">
        <title>The genome of the myxosporean Thelohanellus kitauei shows adaptations to nutrient acquisition within its fish host.</title>
        <authorList>
            <person name="Yang Y."/>
            <person name="Xiong J."/>
            <person name="Zhou Z."/>
            <person name="Huo F."/>
            <person name="Miao W."/>
            <person name="Ran C."/>
            <person name="Liu Y."/>
            <person name="Zhang J."/>
            <person name="Feng J."/>
            <person name="Wang M."/>
            <person name="Wang M."/>
            <person name="Wang L."/>
            <person name="Yao B."/>
        </authorList>
    </citation>
    <scope>NUCLEOTIDE SEQUENCE [LARGE SCALE GENOMIC DNA]</scope>
    <source>
        <strain evidence="2">Wuqing</strain>
    </source>
</reference>
<dbReference type="PANTHER" id="PTHR47992">
    <property type="entry name" value="PROTEIN PHOSPHATASE"/>
    <property type="match status" value="1"/>
</dbReference>
<dbReference type="PROSITE" id="PS51746">
    <property type="entry name" value="PPM_2"/>
    <property type="match status" value="1"/>
</dbReference>
<dbReference type="OrthoDB" id="10264738at2759"/>
<name>A0A0C2JTM9_THEKT</name>
<dbReference type="AlphaFoldDB" id="A0A0C2JTM9"/>
<evidence type="ECO:0000313" key="2">
    <source>
        <dbReference type="EMBL" id="KII72753.1"/>
    </source>
</evidence>
<evidence type="ECO:0000259" key="1">
    <source>
        <dbReference type="PROSITE" id="PS51746"/>
    </source>
</evidence>
<dbReference type="CDD" id="cd00143">
    <property type="entry name" value="PP2Cc"/>
    <property type="match status" value="1"/>
</dbReference>
<dbReference type="GO" id="GO:0004722">
    <property type="term" value="F:protein serine/threonine phosphatase activity"/>
    <property type="evidence" value="ECO:0007669"/>
    <property type="project" value="InterPro"/>
</dbReference>
<organism evidence="2 3">
    <name type="scientific">Thelohanellus kitauei</name>
    <name type="common">Myxosporean</name>
    <dbReference type="NCBI Taxonomy" id="669202"/>
    <lineage>
        <taxon>Eukaryota</taxon>
        <taxon>Metazoa</taxon>
        <taxon>Cnidaria</taxon>
        <taxon>Myxozoa</taxon>
        <taxon>Myxosporea</taxon>
        <taxon>Bivalvulida</taxon>
        <taxon>Platysporina</taxon>
        <taxon>Myxobolidae</taxon>
        <taxon>Thelohanellus</taxon>
    </lineage>
</organism>
<dbReference type="EMBL" id="JWZT01001108">
    <property type="protein sequence ID" value="KII72753.1"/>
    <property type="molecule type" value="Genomic_DNA"/>
</dbReference>
<dbReference type="Proteomes" id="UP000031668">
    <property type="component" value="Unassembled WGS sequence"/>
</dbReference>
<evidence type="ECO:0000313" key="3">
    <source>
        <dbReference type="Proteomes" id="UP000031668"/>
    </source>
</evidence>
<comment type="caution">
    <text evidence="2">The sequence shown here is derived from an EMBL/GenBank/DDBJ whole genome shotgun (WGS) entry which is preliminary data.</text>
</comment>
<dbReference type="InterPro" id="IPR036457">
    <property type="entry name" value="PPM-type-like_dom_sf"/>
</dbReference>
<keyword evidence="3" id="KW-1185">Reference proteome</keyword>
<proteinExistence type="predicted"/>